<protein>
    <recommendedName>
        <fullName evidence="3">Low molecular weight antigen MTB12-like C-terminal domain-containing protein</fullName>
    </recommendedName>
</protein>
<dbReference type="AlphaFoldDB" id="A0A7I7VS84"/>
<dbReference type="Proteomes" id="UP000467201">
    <property type="component" value="Chromosome"/>
</dbReference>
<accession>A0A7I7VS84</accession>
<comment type="similarity">
    <text evidence="2">Belongs to the MTB12 family.</text>
</comment>
<reference evidence="4 5" key="1">
    <citation type="journal article" date="2019" name="Emerg. Microbes Infect.">
        <title>Comprehensive subspecies identification of 175 nontuberculous mycobacteria species based on 7547 genomic profiles.</title>
        <authorList>
            <person name="Matsumoto Y."/>
            <person name="Kinjo T."/>
            <person name="Motooka D."/>
            <person name="Nabeya D."/>
            <person name="Jung N."/>
            <person name="Uechi K."/>
            <person name="Horii T."/>
            <person name="Iida T."/>
            <person name="Fujita J."/>
            <person name="Nakamura S."/>
        </authorList>
    </citation>
    <scope>NUCLEOTIDE SEQUENCE [LARGE SCALE GENOMIC DNA]</scope>
    <source>
        <strain evidence="4 5">JCM 12405</strain>
    </source>
</reference>
<evidence type="ECO:0000313" key="4">
    <source>
        <dbReference type="EMBL" id="BBZ08146.1"/>
    </source>
</evidence>
<organism evidence="4 5">
    <name type="scientific">Mycolicibacterium doricum</name>
    <dbReference type="NCBI Taxonomy" id="126673"/>
    <lineage>
        <taxon>Bacteria</taxon>
        <taxon>Bacillati</taxon>
        <taxon>Actinomycetota</taxon>
        <taxon>Actinomycetes</taxon>
        <taxon>Mycobacteriales</taxon>
        <taxon>Mycobacteriaceae</taxon>
        <taxon>Mycolicibacterium</taxon>
    </lineage>
</organism>
<dbReference type="PROSITE" id="PS51257">
    <property type="entry name" value="PROKAR_LIPOPROTEIN"/>
    <property type="match status" value="1"/>
</dbReference>
<dbReference type="EMBL" id="AP022605">
    <property type="protein sequence ID" value="BBZ08146.1"/>
    <property type="molecule type" value="Genomic_DNA"/>
</dbReference>
<proteinExistence type="inferred from homology"/>
<name>A0A7I7VS84_9MYCO</name>
<evidence type="ECO:0000256" key="1">
    <source>
        <dbReference type="ARBA" id="ARBA00022729"/>
    </source>
</evidence>
<evidence type="ECO:0000259" key="3">
    <source>
        <dbReference type="Pfam" id="PF26580"/>
    </source>
</evidence>
<dbReference type="InterPro" id="IPR058644">
    <property type="entry name" value="Mtb12-like_C"/>
</dbReference>
<evidence type="ECO:0000256" key="2">
    <source>
        <dbReference type="ARBA" id="ARBA00093774"/>
    </source>
</evidence>
<sequence>MPHRTMTAVVRSAVTVLVAAFGLSVGLGGCGSDKPPAPAPSPVASTPAAAAAPAVPAPLPPPSALTDVLYRLADPNVPGTEKLGLVEDAGPGDAATLDRFGKALADNGYHPMTFDAADLAWAAAADDVVATVIARTPPGRTGGDFTFPMEFARTPDGGWQLTRDSADTLLEVDAGQGPPR</sequence>
<dbReference type="Pfam" id="PF26580">
    <property type="entry name" value="Mtb12_C"/>
    <property type="match status" value="1"/>
</dbReference>
<evidence type="ECO:0000313" key="5">
    <source>
        <dbReference type="Proteomes" id="UP000467201"/>
    </source>
</evidence>
<keyword evidence="1" id="KW-0732">Signal</keyword>
<dbReference type="KEGG" id="mdr:MDOR_23150"/>
<gene>
    <name evidence="4" type="ORF">MDOR_23150</name>
</gene>
<feature type="domain" description="Low molecular weight antigen MTB12-like C-terminal" evidence="3">
    <location>
        <begin position="58"/>
        <end position="173"/>
    </location>
</feature>